<keyword evidence="3" id="KW-1185">Reference proteome</keyword>
<reference evidence="2 3" key="1">
    <citation type="submission" date="2021-01" db="EMBL/GenBank/DDBJ databases">
        <title>Prevotella A2931 sp. nov.</title>
        <authorList>
            <person name="Buhl M."/>
            <person name="Oberhettinger P."/>
        </authorList>
    </citation>
    <scope>NUCLEOTIDE SEQUENCE [LARGE SCALE GENOMIC DNA]</scope>
    <source>
        <strain evidence="2 3">A2931</strain>
    </source>
</reference>
<organism evidence="2 3">
    <name type="scientific">Prevotella illustrans</name>
    <dbReference type="NCBI Taxonomy" id="2800387"/>
    <lineage>
        <taxon>Bacteria</taxon>
        <taxon>Pseudomonadati</taxon>
        <taxon>Bacteroidota</taxon>
        <taxon>Bacteroidia</taxon>
        <taxon>Bacteroidales</taxon>
        <taxon>Prevotellaceae</taxon>
        <taxon>Prevotella</taxon>
    </lineage>
</organism>
<dbReference type="Gene3D" id="3.20.20.80">
    <property type="entry name" value="Glycosidases"/>
    <property type="match status" value="1"/>
</dbReference>
<keyword evidence="1" id="KW-0732">Signal</keyword>
<proteinExistence type="predicted"/>
<protein>
    <recommendedName>
        <fullName evidence="4">DUF4015 domain-containing protein</fullName>
    </recommendedName>
</protein>
<comment type="caution">
    <text evidence="2">The sequence shown here is derived from an EMBL/GenBank/DDBJ whole genome shotgun (WGS) entry which is preliminary data.</text>
</comment>
<dbReference type="RefSeq" id="WP_107582394.1">
    <property type="nucleotide sequence ID" value="NZ_JAERMS010000036.1"/>
</dbReference>
<dbReference type="PANTHER" id="PTHR43405:SF1">
    <property type="entry name" value="GLYCOSYL HYDROLASE DIGH"/>
    <property type="match status" value="1"/>
</dbReference>
<feature type="chain" id="PRO_5045210025" description="DUF4015 domain-containing protein" evidence="1">
    <location>
        <begin position="21"/>
        <end position="361"/>
    </location>
</feature>
<dbReference type="Proteomes" id="UP000664265">
    <property type="component" value="Unassembled WGS sequence"/>
</dbReference>
<sequence length="361" mass="40785">MKRKMMSLLLLLLTALSLQAKVATYVWVGWDVNTTEESLRRDFKAWKKHGVVGVCVNCGMDKEKIAVASKVAHQLGLVYHAWIPTMIQSGLDPSWYTVNRLGQSAFDHPAYVEYYKTLDPRNANVRKYLIEKFTEIAGMPHVDYVQLDYIRYADVILARGLWDKYGLTMNGEYAAADYCYCDGCVAAFKAKTGIDIRKVTDPSKIEEWAQFRCDAVTDLVNAIADGVHAVGKKVSADVFPGPDSYARWMVRQQWDRWNLDAVFPMNYNDFYREPAEWVGRVTAEEVKSVAQQQTPVYSGLFICKDWQHKDKVIDPENSGLLPSEMGEAIRGAMAAGASGICLFTPYSMTEAHWKALDEAVK</sequence>
<gene>
    <name evidence="2" type="ORF">JHU38_09840</name>
</gene>
<evidence type="ECO:0008006" key="4">
    <source>
        <dbReference type="Google" id="ProtNLM"/>
    </source>
</evidence>
<evidence type="ECO:0000313" key="2">
    <source>
        <dbReference type="EMBL" id="MBO1364066.1"/>
    </source>
</evidence>
<name>A0ABS3M7M6_9BACT</name>
<dbReference type="InterPro" id="IPR052177">
    <property type="entry name" value="Divisome_Glycosyl_Hydrolase"/>
</dbReference>
<dbReference type="PANTHER" id="PTHR43405">
    <property type="entry name" value="GLYCOSYL HYDROLASE DIGH"/>
    <property type="match status" value="1"/>
</dbReference>
<evidence type="ECO:0000256" key="1">
    <source>
        <dbReference type="SAM" id="SignalP"/>
    </source>
</evidence>
<dbReference type="EMBL" id="JAERMS010000036">
    <property type="protein sequence ID" value="MBO1364066.1"/>
    <property type="molecule type" value="Genomic_DNA"/>
</dbReference>
<feature type="signal peptide" evidence="1">
    <location>
        <begin position="1"/>
        <end position="20"/>
    </location>
</feature>
<evidence type="ECO:0000313" key="3">
    <source>
        <dbReference type="Proteomes" id="UP000664265"/>
    </source>
</evidence>
<accession>A0ABS3M7M6</accession>